<dbReference type="AlphaFoldDB" id="A0A1M7SDW0"/>
<dbReference type="PANTHER" id="PTHR43236">
    <property type="entry name" value="ANTITOXIN HIGA1"/>
    <property type="match status" value="1"/>
</dbReference>
<name>A0A1M7SDW0_9FIRM</name>
<sequence length="281" mass="32821">MYDVELTIKEISEIKQLAKDTRKSFGVNDEVPIANDMKMLLDRQGIYLCEYPFENNSKIDAEIVRFETVDKPLIFIGLNSSLYYDEQIFALAHEIFHFKTKSGKAYSLEKDDEDARTEKKADRFAAELLLPETVLRTYVINEFSNESISDDNVLRILRFIANLQVVWWLPYKSIVLRLREEKLIDEELFNKLYEDFDVRDENSEYYTILKAIDKNAAIRLNNPTGNLTVSNEVIRTILKNYDDEYISEDEFVELLGVFKLEPSDYGYQIGDFDADCDIEGE</sequence>
<proteinExistence type="predicted"/>
<organism evidence="2 3">
    <name type="scientific">Butyrivibrio hungatei DSM 14810</name>
    <dbReference type="NCBI Taxonomy" id="1121132"/>
    <lineage>
        <taxon>Bacteria</taxon>
        <taxon>Bacillati</taxon>
        <taxon>Bacillota</taxon>
        <taxon>Clostridia</taxon>
        <taxon>Lachnospirales</taxon>
        <taxon>Lachnospiraceae</taxon>
        <taxon>Butyrivibrio</taxon>
    </lineage>
</organism>
<dbReference type="RefSeq" id="WP_072702529.1">
    <property type="nucleotide sequence ID" value="NZ_FRDH01000006.1"/>
</dbReference>
<reference evidence="2 3" key="1">
    <citation type="submission" date="2016-12" db="EMBL/GenBank/DDBJ databases">
        <authorList>
            <person name="Song W.-J."/>
            <person name="Kurnit D.M."/>
        </authorList>
    </citation>
    <scope>NUCLEOTIDE SEQUENCE [LARGE SCALE GENOMIC DNA]</scope>
    <source>
        <strain evidence="2 3">DSM 14810</strain>
    </source>
</reference>
<protein>
    <recommendedName>
        <fullName evidence="1">IrrE N-terminal-like domain-containing protein</fullName>
    </recommendedName>
</protein>
<accession>A0A1M7SDW0</accession>
<evidence type="ECO:0000313" key="2">
    <source>
        <dbReference type="EMBL" id="SHN56681.1"/>
    </source>
</evidence>
<dbReference type="Gene3D" id="1.10.10.2910">
    <property type="match status" value="1"/>
</dbReference>
<dbReference type="EMBL" id="FRDH01000006">
    <property type="protein sequence ID" value="SHN56681.1"/>
    <property type="molecule type" value="Genomic_DNA"/>
</dbReference>
<dbReference type="PANTHER" id="PTHR43236:SF2">
    <property type="entry name" value="BLL0069 PROTEIN"/>
    <property type="match status" value="1"/>
</dbReference>
<evidence type="ECO:0000313" key="3">
    <source>
        <dbReference type="Proteomes" id="UP000184097"/>
    </source>
</evidence>
<dbReference type="Proteomes" id="UP000184097">
    <property type="component" value="Unassembled WGS sequence"/>
</dbReference>
<gene>
    <name evidence="2" type="ORF">SAMN02745247_01552</name>
</gene>
<dbReference type="InterPro" id="IPR052345">
    <property type="entry name" value="Rad_response_metalloprotease"/>
</dbReference>
<dbReference type="Pfam" id="PF06114">
    <property type="entry name" value="Peptidase_M78"/>
    <property type="match status" value="1"/>
</dbReference>
<evidence type="ECO:0000259" key="1">
    <source>
        <dbReference type="Pfam" id="PF06114"/>
    </source>
</evidence>
<dbReference type="InterPro" id="IPR010359">
    <property type="entry name" value="IrrE_HExxH"/>
</dbReference>
<feature type="domain" description="IrrE N-terminal-like" evidence="1">
    <location>
        <begin position="59"/>
        <end position="138"/>
    </location>
</feature>